<dbReference type="GO" id="GO:0004672">
    <property type="term" value="F:protein kinase activity"/>
    <property type="evidence" value="ECO:0007669"/>
    <property type="project" value="InterPro"/>
</dbReference>
<protein>
    <submittedName>
        <fullName evidence="1">Uncharacterized protein</fullName>
    </submittedName>
</protein>
<accession>A0A1B0EZ77</accession>
<dbReference type="EMBL" id="AJVK01070129">
    <property type="status" value="NOT_ANNOTATED_CDS"/>
    <property type="molecule type" value="Genomic_DNA"/>
</dbReference>
<dbReference type="AlphaFoldDB" id="A0A1B0EZ77"/>
<evidence type="ECO:0000313" key="1">
    <source>
        <dbReference type="EnsemblMetazoa" id="PPAI009080-PA"/>
    </source>
</evidence>
<dbReference type="Proteomes" id="UP000092462">
    <property type="component" value="Unassembled WGS sequence"/>
</dbReference>
<name>A0A1B0EZ77_PHLPP</name>
<dbReference type="VEuPathDB" id="VectorBase:PPAI009080"/>
<proteinExistence type="predicted"/>
<dbReference type="InterPro" id="IPR011009">
    <property type="entry name" value="Kinase-like_dom_sf"/>
</dbReference>
<reference evidence="1" key="1">
    <citation type="submission" date="2022-08" db="UniProtKB">
        <authorList>
            <consortium name="EnsemblMetazoa"/>
        </authorList>
    </citation>
    <scope>IDENTIFICATION</scope>
    <source>
        <strain evidence="1">Israel</strain>
    </source>
</reference>
<dbReference type="EnsemblMetazoa" id="PPAI009080-RA">
    <property type="protein sequence ID" value="PPAI009080-PA"/>
    <property type="gene ID" value="PPAI009080"/>
</dbReference>
<evidence type="ECO:0000313" key="2">
    <source>
        <dbReference type="Proteomes" id="UP000092462"/>
    </source>
</evidence>
<dbReference type="VEuPathDB" id="VectorBase:PPAPM1_003152"/>
<sequence length="158" mass="17132">MMCIQEELGQMGITDQNDLPYKPGLDDRDASDEHCRGNMGGCGGVGGSGNPWVPGGSGFGADGLKPAGWMDGLLGCMRPVLSLIGKATVDMKGKQTEEWEIPFEDITDLEFLGSGAQGSVFSGKWRNEIVAVKKVHDILDTDIKHLRKLDHENIIKFK</sequence>
<dbReference type="InterPro" id="IPR000719">
    <property type="entry name" value="Prot_kinase_dom"/>
</dbReference>
<dbReference type="Gene3D" id="3.30.200.20">
    <property type="entry name" value="Phosphorylase Kinase, domain 1"/>
    <property type="match status" value="1"/>
</dbReference>
<organism evidence="1 2">
    <name type="scientific">Phlebotomus papatasi</name>
    <name type="common">Sandfly</name>
    <dbReference type="NCBI Taxonomy" id="29031"/>
    <lineage>
        <taxon>Eukaryota</taxon>
        <taxon>Metazoa</taxon>
        <taxon>Ecdysozoa</taxon>
        <taxon>Arthropoda</taxon>
        <taxon>Hexapoda</taxon>
        <taxon>Insecta</taxon>
        <taxon>Pterygota</taxon>
        <taxon>Neoptera</taxon>
        <taxon>Endopterygota</taxon>
        <taxon>Diptera</taxon>
        <taxon>Nematocera</taxon>
        <taxon>Psychodoidea</taxon>
        <taxon>Psychodidae</taxon>
        <taxon>Phlebotomus</taxon>
        <taxon>Phlebotomus</taxon>
    </lineage>
</organism>
<dbReference type="SUPFAM" id="SSF56112">
    <property type="entry name" value="Protein kinase-like (PK-like)"/>
    <property type="match status" value="1"/>
</dbReference>
<dbReference type="PROSITE" id="PS50011">
    <property type="entry name" value="PROTEIN_KINASE_DOM"/>
    <property type="match status" value="1"/>
</dbReference>
<keyword evidence="2" id="KW-1185">Reference proteome</keyword>
<dbReference type="GO" id="GO:0005524">
    <property type="term" value="F:ATP binding"/>
    <property type="evidence" value="ECO:0007669"/>
    <property type="project" value="InterPro"/>
</dbReference>